<dbReference type="PANTHER" id="PTHR23201:SF92">
    <property type="entry name" value="GIBBERELLIN-REGULATED PROTEIN 12"/>
    <property type="match status" value="1"/>
</dbReference>
<protein>
    <submittedName>
        <fullName evidence="2 3">Gibberellin regulated protein</fullName>
    </submittedName>
</protein>
<evidence type="ECO:0000313" key="4">
    <source>
        <dbReference type="Proteomes" id="UP000215914"/>
    </source>
</evidence>
<evidence type="ECO:0000313" key="3">
    <source>
        <dbReference type="EMBL" id="OTG26119.1"/>
    </source>
</evidence>
<reference evidence="3" key="2">
    <citation type="submission" date="2017-02" db="EMBL/GenBank/DDBJ databases">
        <title>Sunflower complete genome.</title>
        <authorList>
            <person name="Langlade N."/>
            <person name="Munos S."/>
        </authorList>
    </citation>
    <scope>NUCLEOTIDE SEQUENCE [LARGE SCALE GENOMIC DNA]</scope>
    <source>
        <tissue evidence="3">Leaves</tissue>
    </source>
</reference>
<dbReference type="SMR" id="A0A251USU2"/>
<proteinExistence type="inferred from homology"/>
<reference evidence="2" key="3">
    <citation type="submission" date="2020-06" db="EMBL/GenBank/DDBJ databases">
        <title>Helianthus annuus Genome sequencing and assembly Release 2.</title>
        <authorList>
            <person name="Gouzy J."/>
            <person name="Langlade N."/>
            <person name="Munos S."/>
        </authorList>
    </citation>
    <scope>NUCLEOTIDE SEQUENCE</scope>
    <source>
        <tissue evidence="2">Leaves</tissue>
    </source>
</reference>
<dbReference type="Proteomes" id="UP000215914">
    <property type="component" value="Chromosome 5"/>
</dbReference>
<keyword evidence="4" id="KW-1185">Reference proteome</keyword>
<dbReference type="AlphaFoldDB" id="A0A251USU2"/>
<organism evidence="3 4">
    <name type="scientific">Helianthus annuus</name>
    <name type="common">Common sunflower</name>
    <dbReference type="NCBI Taxonomy" id="4232"/>
    <lineage>
        <taxon>Eukaryota</taxon>
        <taxon>Viridiplantae</taxon>
        <taxon>Streptophyta</taxon>
        <taxon>Embryophyta</taxon>
        <taxon>Tracheophyta</taxon>
        <taxon>Spermatophyta</taxon>
        <taxon>Magnoliopsida</taxon>
        <taxon>eudicotyledons</taxon>
        <taxon>Gunneridae</taxon>
        <taxon>Pentapetalae</taxon>
        <taxon>asterids</taxon>
        <taxon>campanulids</taxon>
        <taxon>Asterales</taxon>
        <taxon>Asteraceae</taxon>
        <taxon>Asteroideae</taxon>
        <taxon>Heliantheae alliance</taxon>
        <taxon>Heliantheae</taxon>
        <taxon>Helianthus</taxon>
    </lineage>
</organism>
<comment type="similarity">
    <text evidence="1">Belongs to the GASA family.</text>
</comment>
<accession>A0A251USU2</accession>
<dbReference type="OMA" id="NINMARL"/>
<sequence length="122" mass="13465">MILSFVKHNVCIYMHGFHCRFHSTLTSYKMGRFQVYFILFLVASMTMIQLSTAGGEGSVPVEECPSACSVRCSATHHPGNCMDVCQDCCGKCLCVPSGTVGNKDECPCYRDMKTKYGTPKCP</sequence>
<dbReference type="EMBL" id="MNCJ02000320">
    <property type="protein sequence ID" value="KAF5806988.1"/>
    <property type="molecule type" value="Genomic_DNA"/>
</dbReference>
<dbReference type="Gramene" id="mRNA:HanXRQr2_Chr05g0228001">
    <property type="protein sequence ID" value="mRNA:HanXRQr2_Chr05g0228001"/>
    <property type="gene ID" value="HanXRQr2_Chr05g0228001"/>
</dbReference>
<dbReference type="PANTHER" id="PTHR23201">
    <property type="entry name" value="EXTENSIN, PROLINE-RICH PROTEIN"/>
    <property type="match status" value="1"/>
</dbReference>
<evidence type="ECO:0000256" key="1">
    <source>
        <dbReference type="ARBA" id="ARBA00010582"/>
    </source>
</evidence>
<dbReference type="InterPro" id="IPR003854">
    <property type="entry name" value="GASA"/>
</dbReference>
<name>A0A251USU2_HELAN</name>
<reference evidence="2 4" key="1">
    <citation type="journal article" date="2017" name="Nature">
        <title>The sunflower genome provides insights into oil metabolism, flowering and Asterid evolution.</title>
        <authorList>
            <person name="Badouin H."/>
            <person name="Gouzy J."/>
            <person name="Grassa C.J."/>
            <person name="Murat F."/>
            <person name="Staton S.E."/>
            <person name="Cottret L."/>
            <person name="Lelandais-Briere C."/>
            <person name="Owens G.L."/>
            <person name="Carrere S."/>
            <person name="Mayjonade B."/>
            <person name="Legrand L."/>
            <person name="Gill N."/>
            <person name="Kane N.C."/>
            <person name="Bowers J.E."/>
            <person name="Hubner S."/>
            <person name="Bellec A."/>
            <person name="Berard A."/>
            <person name="Berges H."/>
            <person name="Blanchet N."/>
            <person name="Boniface M.C."/>
            <person name="Brunel D."/>
            <person name="Catrice O."/>
            <person name="Chaidir N."/>
            <person name="Claudel C."/>
            <person name="Donnadieu C."/>
            <person name="Faraut T."/>
            <person name="Fievet G."/>
            <person name="Helmstetter N."/>
            <person name="King M."/>
            <person name="Knapp S.J."/>
            <person name="Lai Z."/>
            <person name="Le Paslier M.C."/>
            <person name="Lippi Y."/>
            <person name="Lorenzon L."/>
            <person name="Mandel J.R."/>
            <person name="Marage G."/>
            <person name="Marchand G."/>
            <person name="Marquand E."/>
            <person name="Bret-Mestries E."/>
            <person name="Morien E."/>
            <person name="Nambeesan S."/>
            <person name="Nguyen T."/>
            <person name="Pegot-Espagnet P."/>
            <person name="Pouilly N."/>
            <person name="Raftis F."/>
            <person name="Sallet E."/>
            <person name="Schiex T."/>
            <person name="Thomas J."/>
            <person name="Vandecasteele C."/>
            <person name="Vares D."/>
            <person name="Vear F."/>
            <person name="Vautrin S."/>
            <person name="Crespi M."/>
            <person name="Mangin B."/>
            <person name="Burke J.M."/>
            <person name="Salse J."/>
            <person name="Munos S."/>
            <person name="Vincourt P."/>
            <person name="Rieseberg L.H."/>
            <person name="Langlade N.B."/>
        </authorList>
    </citation>
    <scope>NUCLEOTIDE SEQUENCE [LARGE SCALE GENOMIC DNA]</scope>
    <source>
        <strain evidence="4">cv. SF193</strain>
        <tissue evidence="2">Leaves</tissue>
    </source>
</reference>
<dbReference type="InParanoid" id="A0A251USU2"/>
<dbReference type="Pfam" id="PF02704">
    <property type="entry name" value="GASA"/>
    <property type="match status" value="1"/>
</dbReference>
<dbReference type="EMBL" id="CM007894">
    <property type="protein sequence ID" value="OTG26119.1"/>
    <property type="molecule type" value="Genomic_DNA"/>
</dbReference>
<gene>
    <name evidence="3" type="ORF">HannXRQ_Chr05g0155161</name>
    <name evidence="2" type="ORF">HanXRQr2_Chr05g0228001</name>
</gene>
<evidence type="ECO:0000313" key="2">
    <source>
        <dbReference type="EMBL" id="KAF5806988.1"/>
    </source>
</evidence>